<keyword evidence="1" id="KW-1133">Transmembrane helix</keyword>
<dbReference type="RefSeq" id="WP_065731368.1">
    <property type="nucleotide sequence ID" value="NZ_CP016428.1"/>
</dbReference>
<dbReference type="Proteomes" id="UP000092839">
    <property type="component" value="Chromosome"/>
</dbReference>
<gene>
    <name evidence="2" type="ORF">LMTR13_32790</name>
</gene>
<keyword evidence="1" id="KW-0472">Membrane</keyword>
<feature type="transmembrane region" description="Helical" evidence="1">
    <location>
        <begin position="57"/>
        <end position="80"/>
    </location>
</feature>
<evidence type="ECO:0000313" key="3">
    <source>
        <dbReference type="Proteomes" id="UP000092839"/>
    </source>
</evidence>
<organism evidence="2 3">
    <name type="scientific">Bradyrhizobium icense</name>
    <dbReference type="NCBI Taxonomy" id="1274631"/>
    <lineage>
        <taxon>Bacteria</taxon>
        <taxon>Pseudomonadati</taxon>
        <taxon>Pseudomonadota</taxon>
        <taxon>Alphaproteobacteria</taxon>
        <taxon>Hyphomicrobiales</taxon>
        <taxon>Nitrobacteraceae</taxon>
        <taxon>Bradyrhizobium</taxon>
    </lineage>
</organism>
<keyword evidence="1" id="KW-0812">Transmembrane</keyword>
<dbReference type="EMBL" id="CP016428">
    <property type="protein sequence ID" value="ANW04214.1"/>
    <property type="molecule type" value="Genomic_DNA"/>
</dbReference>
<keyword evidence="3" id="KW-1185">Reference proteome</keyword>
<sequence length="163" mass="18186">MQVHNLSPSDWGKAAGVGLAVAILTAAFMFTGFKTGISPLPESLGLAFSETLLGRELPLPVGLLFHTAWVTLFSVIYVVLFRDSLTFMRAFWLAFALWILVLVFFFPFVGWGFLGLNISPKLIVGSAVPHLLFAVLLWGLCKMIFNAPREQPAHDVQHRYQHR</sequence>
<reference evidence="2 3" key="1">
    <citation type="submission" date="2016-07" db="EMBL/GenBank/DDBJ databases">
        <title>Complete genome sequence of Bradyrhizobium icense LMTR 13T, a potential inoculant strain isolated from lima bean (Phaseolus lunatus) in Peru.</title>
        <authorList>
            <person name="Ormeno-Orrillo E."/>
            <person name="Duran D."/>
            <person name="Rogel M.A."/>
            <person name="Rey L."/>
            <person name="Imperial J."/>
            <person name="Ruiz-Argueso T."/>
            <person name="Martinez-Romero E."/>
        </authorList>
    </citation>
    <scope>NUCLEOTIDE SEQUENCE [LARGE SCALE GENOMIC DNA]</scope>
    <source>
        <strain evidence="2 3">LMTR 13</strain>
    </source>
</reference>
<dbReference type="OrthoDB" id="8456577at2"/>
<protein>
    <recommendedName>
        <fullName evidence="4">DUF1440 domain-containing protein</fullName>
    </recommendedName>
</protein>
<name>A0A1B1UNC4_9BRAD</name>
<dbReference type="KEGG" id="bic:LMTR13_32790"/>
<dbReference type="AlphaFoldDB" id="A0A1B1UNC4"/>
<evidence type="ECO:0008006" key="4">
    <source>
        <dbReference type="Google" id="ProtNLM"/>
    </source>
</evidence>
<feature type="transmembrane region" description="Helical" evidence="1">
    <location>
        <begin position="12"/>
        <end position="37"/>
    </location>
</feature>
<evidence type="ECO:0000313" key="2">
    <source>
        <dbReference type="EMBL" id="ANW04214.1"/>
    </source>
</evidence>
<evidence type="ECO:0000256" key="1">
    <source>
        <dbReference type="SAM" id="Phobius"/>
    </source>
</evidence>
<accession>A0A1B1UNC4</accession>
<feature type="transmembrane region" description="Helical" evidence="1">
    <location>
        <begin position="92"/>
        <end position="116"/>
    </location>
</feature>
<proteinExistence type="predicted"/>
<feature type="transmembrane region" description="Helical" evidence="1">
    <location>
        <begin position="122"/>
        <end position="141"/>
    </location>
</feature>